<feature type="chain" id="PRO_5016417707" evidence="2">
    <location>
        <begin position="20"/>
        <end position="313"/>
    </location>
</feature>
<keyword evidence="4" id="KW-1185">Reference proteome</keyword>
<proteinExistence type="predicted"/>
<feature type="region of interest" description="Disordered" evidence="1">
    <location>
        <begin position="56"/>
        <end position="107"/>
    </location>
</feature>
<accession>A0A2Z7CNI0</accession>
<evidence type="ECO:0000256" key="2">
    <source>
        <dbReference type="SAM" id="SignalP"/>
    </source>
</evidence>
<feature type="region of interest" description="Disordered" evidence="1">
    <location>
        <begin position="257"/>
        <end position="299"/>
    </location>
</feature>
<gene>
    <name evidence="3" type="ORF">F511_29250</name>
</gene>
<dbReference type="Proteomes" id="UP000250235">
    <property type="component" value="Unassembled WGS sequence"/>
</dbReference>
<name>A0A2Z7CNI0_9LAMI</name>
<reference evidence="3 4" key="1">
    <citation type="journal article" date="2015" name="Proc. Natl. Acad. Sci. U.S.A.">
        <title>The resurrection genome of Boea hygrometrica: A blueprint for survival of dehydration.</title>
        <authorList>
            <person name="Xiao L."/>
            <person name="Yang G."/>
            <person name="Zhang L."/>
            <person name="Yang X."/>
            <person name="Zhao S."/>
            <person name="Ji Z."/>
            <person name="Zhou Q."/>
            <person name="Hu M."/>
            <person name="Wang Y."/>
            <person name="Chen M."/>
            <person name="Xu Y."/>
            <person name="Jin H."/>
            <person name="Xiao X."/>
            <person name="Hu G."/>
            <person name="Bao F."/>
            <person name="Hu Y."/>
            <person name="Wan P."/>
            <person name="Li L."/>
            <person name="Deng X."/>
            <person name="Kuang T."/>
            <person name="Xiang C."/>
            <person name="Zhu J.K."/>
            <person name="Oliver M.J."/>
            <person name="He Y."/>
        </authorList>
    </citation>
    <scope>NUCLEOTIDE SEQUENCE [LARGE SCALE GENOMIC DNA]</scope>
    <source>
        <strain evidence="4">cv. XS01</strain>
    </source>
</reference>
<organism evidence="3 4">
    <name type="scientific">Dorcoceras hygrometricum</name>
    <dbReference type="NCBI Taxonomy" id="472368"/>
    <lineage>
        <taxon>Eukaryota</taxon>
        <taxon>Viridiplantae</taxon>
        <taxon>Streptophyta</taxon>
        <taxon>Embryophyta</taxon>
        <taxon>Tracheophyta</taxon>
        <taxon>Spermatophyta</taxon>
        <taxon>Magnoliopsida</taxon>
        <taxon>eudicotyledons</taxon>
        <taxon>Gunneridae</taxon>
        <taxon>Pentapetalae</taxon>
        <taxon>asterids</taxon>
        <taxon>lamiids</taxon>
        <taxon>Lamiales</taxon>
        <taxon>Gesneriaceae</taxon>
        <taxon>Didymocarpoideae</taxon>
        <taxon>Trichosporeae</taxon>
        <taxon>Loxocarpinae</taxon>
        <taxon>Dorcoceras</taxon>
    </lineage>
</organism>
<sequence length="313" mass="34649">MTIHRVFLGVTFLATRAWLRPVSRVNRHFMVGGGILRQSGPRPEARLLRQPALEGLTRSARTDSPRQVGRNNFRRSKAAAATRETRRRRRLLGEEGGGHLELGSRTPQNPLPLLNTLSSVSVRESRIQYLCDPQWFRDTASRGPTTIVAPESQFRTCPTDHGPRPETRFLRHPALEGVTRSARTDSPRRIGRNKFRRGDGGGARRRRTAVACREERGDGCNGSRVRKSHSPKSSFYAQHIELSIRRPTSGATLRNACPSGGRIARPRRATSVAGATAQRPISKHDNAQPLRPAAPDVVQPSVASALVLARDAR</sequence>
<protein>
    <submittedName>
        <fullName evidence="3">Uncharacterized protein</fullName>
    </submittedName>
</protein>
<evidence type="ECO:0000256" key="1">
    <source>
        <dbReference type="SAM" id="MobiDB-lite"/>
    </source>
</evidence>
<dbReference type="EMBL" id="KQ993922">
    <property type="protein sequence ID" value="KZV48333.1"/>
    <property type="molecule type" value="Genomic_DNA"/>
</dbReference>
<feature type="signal peptide" evidence="2">
    <location>
        <begin position="1"/>
        <end position="19"/>
    </location>
</feature>
<keyword evidence="2" id="KW-0732">Signal</keyword>
<dbReference type="AlphaFoldDB" id="A0A2Z7CNI0"/>
<feature type="region of interest" description="Disordered" evidence="1">
    <location>
        <begin position="179"/>
        <end position="209"/>
    </location>
</feature>
<evidence type="ECO:0000313" key="4">
    <source>
        <dbReference type="Proteomes" id="UP000250235"/>
    </source>
</evidence>
<evidence type="ECO:0000313" key="3">
    <source>
        <dbReference type="EMBL" id="KZV48333.1"/>
    </source>
</evidence>